<gene>
    <name evidence="1" type="ORF">P5673_027483</name>
</gene>
<dbReference type="Proteomes" id="UP001249851">
    <property type="component" value="Unassembled WGS sequence"/>
</dbReference>
<reference evidence="1" key="2">
    <citation type="journal article" date="2023" name="Science">
        <title>Genomic signatures of disease resistance in endangered staghorn corals.</title>
        <authorList>
            <person name="Vollmer S.V."/>
            <person name="Selwyn J.D."/>
            <person name="Despard B.A."/>
            <person name="Roesel C.L."/>
        </authorList>
    </citation>
    <scope>NUCLEOTIDE SEQUENCE</scope>
    <source>
        <strain evidence="1">K2</strain>
    </source>
</reference>
<comment type="caution">
    <text evidence="1">The sequence shown here is derived from an EMBL/GenBank/DDBJ whole genome shotgun (WGS) entry which is preliminary data.</text>
</comment>
<reference evidence="1" key="1">
    <citation type="journal article" date="2023" name="G3 (Bethesda)">
        <title>Whole genome assembly and annotation of the endangered Caribbean coral Acropora cervicornis.</title>
        <authorList>
            <person name="Selwyn J.D."/>
            <person name="Vollmer S.V."/>
        </authorList>
    </citation>
    <scope>NUCLEOTIDE SEQUENCE</scope>
    <source>
        <strain evidence="1">K2</strain>
    </source>
</reference>
<keyword evidence="2" id="KW-1185">Reference proteome</keyword>
<dbReference type="EMBL" id="JARQWQ010000095">
    <property type="protein sequence ID" value="KAK2551689.1"/>
    <property type="molecule type" value="Genomic_DNA"/>
</dbReference>
<accession>A0AAD9UVP1</accession>
<proteinExistence type="predicted"/>
<organism evidence="1 2">
    <name type="scientific">Acropora cervicornis</name>
    <name type="common">Staghorn coral</name>
    <dbReference type="NCBI Taxonomy" id="6130"/>
    <lineage>
        <taxon>Eukaryota</taxon>
        <taxon>Metazoa</taxon>
        <taxon>Cnidaria</taxon>
        <taxon>Anthozoa</taxon>
        <taxon>Hexacorallia</taxon>
        <taxon>Scleractinia</taxon>
        <taxon>Astrocoeniina</taxon>
        <taxon>Acroporidae</taxon>
        <taxon>Acropora</taxon>
    </lineage>
</organism>
<evidence type="ECO:0000313" key="2">
    <source>
        <dbReference type="Proteomes" id="UP001249851"/>
    </source>
</evidence>
<name>A0AAD9UVP1_ACRCE</name>
<dbReference type="AlphaFoldDB" id="A0AAD9UVP1"/>
<evidence type="ECO:0000313" key="1">
    <source>
        <dbReference type="EMBL" id="KAK2551689.1"/>
    </source>
</evidence>
<protein>
    <submittedName>
        <fullName evidence="1">Uncharacterized protein</fullName>
    </submittedName>
</protein>
<feature type="non-terminal residue" evidence="1">
    <location>
        <position position="1"/>
    </location>
</feature>
<sequence>MIEPSGSIRQQPILWIGARSMCSCSTCCGSSTNLGIGTAPLLQIPVAVLLIVAEAVPGLITLLSAQAQPLLLPRRQQRIDHLPLVETHVILGEDTWIKQQDARTYTEKQFYHQHFKNTIDLDLPMN</sequence>